<keyword evidence="4 9" id="KW-0812">Transmembrane</keyword>
<dbReference type="Proteomes" id="UP000317494">
    <property type="component" value="Unassembled WGS sequence"/>
</dbReference>
<keyword evidence="15" id="KW-1185">Reference proteome</keyword>
<feature type="transmembrane region" description="Helical" evidence="12">
    <location>
        <begin position="197"/>
        <end position="219"/>
    </location>
</feature>
<dbReference type="PANTHER" id="PTHR45624">
    <property type="entry name" value="MITOCHONDRIAL BASIC AMINO ACIDS TRANSPORTER-RELATED"/>
    <property type="match status" value="1"/>
</dbReference>
<feature type="repeat" description="Solcar" evidence="9">
    <location>
        <begin position="103"/>
        <end position="189"/>
    </location>
</feature>
<dbReference type="SUPFAM" id="SSF103506">
    <property type="entry name" value="Mitochondrial carrier"/>
    <property type="match status" value="1"/>
</dbReference>
<evidence type="ECO:0000313" key="16">
    <source>
        <dbReference type="Proteomes" id="UP000320475"/>
    </source>
</evidence>
<evidence type="ECO:0000256" key="11">
    <source>
        <dbReference type="SAM" id="MobiDB-lite"/>
    </source>
</evidence>
<evidence type="ECO:0000313" key="15">
    <source>
        <dbReference type="Proteomes" id="UP000317494"/>
    </source>
</evidence>
<dbReference type="VEuPathDB" id="FungiDB:SeMB42_g05651"/>
<keyword evidence="3 10" id="KW-0813">Transport</keyword>
<evidence type="ECO:0000313" key="14">
    <source>
        <dbReference type="EMBL" id="TPX44749.1"/>
    </source>
</evidence>
<dbReference type="Pfam" id="PF00153">
    <property type="entry name" value="Mito_carr"/>
    <property type="match status" value="3"/>
</dbReference>
<comment type="subcellular location">
    <subcellularLocation>
        <location evidence="1">Mitochondrion membrane</location>
        <topology evidence="1">Multi-pass membrane protein</topology>
    </subcellularLocation>
</comment>
<keyword evidence="6 12" id="KW-1133">Transmembrane helix</keyword>
<evidence type="ECO:0000256" key="3">
    <source>
        <dbReference type="ARBA" id="ARBA00022448"/>
    </source>
</evidence>
<name>A0A507CQ48_9FUNG</name>
<feature type="region of interest" description="Disordered" evidence="11">
    <location>
        <begin position="284"/>
        <end position="304"/>
    </location>
</feature>
<dbReference type="Proteomes" id="UP000320475">
    <property type="component" value="Unassembled WGS sequence"/>
</dbReference>
<evidence type="ECO:0000256" key="5">
    <source>
        <dbReference type="ARBA" id="ARBA00022737"/>
    </source>
</evidence>
<organism evidence="13 15">
    <name type="scientific">Synchytrium endobioticum</name>
    <dbReference type="NCBI Taxonomy" id="286115"/>
    <lineage>
        <taxon>Eukaryota</taxon>
        <taxon>Fungi</taxon>
        <taxon>Fungi incertae sedis</taxon>
        <taxon>Chytridiomycota</taxon>
        <taxon>Chytridiomycota incertae sedis</taxon>
        <taxon>Chytridiomycetes</taxon>
        <taxon>Synchytriales</taxon>
        <taxon>Synchytriaceae</taxon>
        <taxon>Synchytrium</taxon>
    </lineage>
</organism>
<keyword evidence="8 9" id="KW-0472">Membrane</keyword>
<dbReference type="AlphaFoldDB" id="A0A507CQ48"/>
<feature type="transmembrane region" description="Helical" evidence="12">
    <location>
        <begin position="63"/>
        <end position="85"/>
    </location>
</feature>
<dbReference type="OrthoDB" id="14252at2759"/>
<dbReference type="InterPro" id="IPR023395">
    <property type="entry name" value="MCP_dom_sf"/>
</dbReference>
<evidence type="ECO:0000256" key="10">
    <source>
        <dbReference type="RuleBase" id="RU000488"/>
    </source>
</evidence>
<evidence type="ECO:0000256" key="8">
    <source>
        <dbReference type="ARBA" id="ARBA00023136"/>
    </source>
</evidence>
<dbReference type="InterPro" id="IPR018108">
    <property type="entry name" value="MCP_transmembrane"/>
</dbReference>
<keyword evidence="5" id="KW-0677">Repeat</keyword>
<evidence type="ECO:0000256" key="6">
    <source>
        <dbReference type="ARBA" id="ARBA00022989"/>
    </source>
</evidence>
<keyword evidence="7" id="KW-0496">Mitochondrion</keyword>
<feature type="compositionally biased region" description="Basic and acidic residues" evidence="11">
    <location>
        <begin position="288"/>
        <end position="304"/>
    </location>
</feature>
<feature type="repeat" description="Solcar" evidence="9">
    <location>
        <begin position="11"/>
        <end position="92"/>
    </location>
</feature>
<proteinExistence type="inferred from homology"/>
<sequence>MDEKSAVFISPLDFISGTIGGAAGVLSGHPLDTAKVRIQVDPLKYKTTIQTLRTIVKEERAIGLFKGMTSPLVGAGLINAVLFGVYGTSLRAMAQTPTTPTHPPLLHLFWAGCISGFVNSFISCPMELIKIRLQNQVNDAQYSGNLDCIRKIWKHQGVKGFYRGLGSTLWRETPSYGVYFMSYEYMVRMAGADGPGISWELLVAGGLAGILAWVVTYPFDRLKTLQQSRDTTKPSGIFKGLRIIAQTEGPRGLFAGFGPTALRAFPTNAAIFFAVEATVHLLGPPSQEGKDQEIKEVYRRDGRS</sequence>
<comment type="similarity">
    <text evidence="2 10">Belongs to the mitochondrial carrier (TC 2.A.29) family.</text>
</comment>
<feature type="repeat" description="Solcar" evidence="9">
    <location>
        <begin position="197"/>
        <end position="281"/>
    </location>
</feature>
<dbReference type="EMBL" id="QEAM01000169">
    <property type="protein sequence ID" value="TPX44749.1"/>
    <property type="molecule type" value="Genomic_DNA"/>
</dbReference>
<accession>A0A507CQ48</accession>
<feature type="transmembrane region" description="Helical" evidence="12">
    <location>
        <begin position="105"/>
        <end position="124"/>
    </location>
</feature>
<dbReference type="PANTHER" id="PTHR45624:SF10">
    <property type="entry name" value="SLC (SOLUTE CARRIER) HOMOLOG"/>
    <property type="match status" value="1"/>
</dbReference>
<gene>
    <name evidence="14" type="ORF">SeLEV6574_g04319</name>
    <name evidence="13" type="ORF">SeMB42_g05651</name>
</gene>
<dbReference type="InterPro" id="IPR050567">
    <property type="entry name" value="Mitochondrial_Carrier"/>
</dbReference>
<evidence type="ECO:0000256" key="12">
    <source>
        <dbReference type="SAM" id="Phobius"/>
    </source>
</evidence>
<reference evidence="15 16" key="1">
    <citation type="journal article" date="2019" name="Sci. Rep.">
        <title>Comparative genomics of chytrid fungi reveal insights into the obligate biotrophic and pathogenic lifestyle of Synchytrium endobioticum.</title>
        <authorList>
            <person name="van de Vossenberg B.T.L.H."/>
            <person name="Warris S."/>
            <person name="Nguyen H.D.T."/>
            <person name="van Gent-Pelzer M.P.E."/>
            <person name="Joly D.L."/>
            <person name="van de Geest H.C."/>
            <person name="Bonants P.J.M."/>
            <person name="Smith D.S."/>
            <person name="Levesque C.A."/>
            <person name="van der Lee T.A.J."/>
        </authorList>
    </citation>
    <scope>NUCLEOTIDE SEQUENCE [LARGE SCALE GENOMIC DNA]</scope>
    <source>
        <strain evidence="14 16">LEV6574</strain>
        <strain evidence="13 15">MB42</strain>
    </source>
</reference>
<evidence type="ECO:0000256" key="1">
    <source>
        <dbReference type="ARBA" id="ARBA00004225"/>
    </source>
</evidence>
<evidence type="ECO:0000313" key="13">
    <source>
        <dbReference type="EMBL" id="TPX41254.1"/>
    </source>
</evidence>
<dbReference type="PROSITE" id="PS50920">
    <property type="entry name" value="SOLCAR"/>
    <property type="match status" value="3"/>
</dbReference>
<protein>
    <submittedName>
        <fullName evidence="13">Uncharacterized protein</fullName>
    </submittedName>
</protein>
<comment type="caution">
    <text evidence="13">The sequence shown here is derived from an EMBL/GenBank/DDBJ whole genome shotgun (WGS) entry which is preliminary data.</text>
</comment>
<dbReference type="PRINTS" id="PR00926">
    <property type="entry name" value="MITOCARRIER"/>
</dbReference>
<dbReference type="Gene3D" id="1.50.40.10">
    <property type="entry name" value="Mitochondrial carrier domain"/>
    <property type="match status" value="1"/>
</dbReference>
<dbReference type="EMBL" id="QEAN01000278">
    <property type="protein sequence ID" value="TPX41254.1"/>
    <property type="molecule type" value="Genomic_DNA"/>
</dbReference>
<dbReference type="GO" id="GO:0022857">
    <property type="term" value="F:transmembrane transporter activity"/>
    <property type="evidence" value="ECO:0007669"/>
    <property type="project" value="TreeGrafter"/>
</dbReference>
<evidence type="ECO:0000256" key="9">
    <source>
        <dbReference type="PROSITE-ProRule" id="PRU00282"/>
    </source>
</evidence>
<dbReference type="GO" id="GO:0031966">
    <property type="term" value="C:mitochondrial membrane"/>
    <property type="evidence" value="ECO:0007669"/>
    <property type="project" value="UniProtKB-SubCell"/>
</dbReference>
<evidence type="ECO:0000256" key="7">
    <source>
        <dbReference type="ARBA" id="ARBA00023128"/>
    </source>
</evidence>
<dbReference type="InterPro" id="IPR002067">
    <property type="entry name" value="MCP"/>
</dbReference>
<evidence type="ECO:0000256" key="2">
    <source>
        <dbReference type="ARBA" id="ARBA00006375"/>
    </source>
</evidence>
<evidence type="ECO:0000256" key="4">
    <source>
        <dbReference type="ARBA" id="ARBA00022692"/>
    </source>
</evidence>